<sequence>MTGRGWLCGAHSIRTITRDCDRTVRSRLGSVGGGDNRIFDADASWKKTDDKDCWLLEGGVLAGFRFLRFRSELTRRRRKRCCARVMEWWQKIVFPMRRVWVAVAAKAKARKNGGGLLKLHDDVQTCGYEDIQVMWEMLRRSETELSHTHKHKAPICRLFVWSSRGSSVNRA</sequence>
<evidence type="ECO:0000313" key="1">
    <source>
        <dbReference type="EMBL" id="KAJ8634582.1"/>
    </source>
</evidence>
<comment type="caution">
    <text evidence="1">The sequence shown here is derived from an EMBL/GenBank/DDBJ whole genome shotgun (WGS) entry which is preliminary data.</text>
</comment>
<name>A0ACC2LMF2_PERAE</name>
<accession>A0ACC2LMF2</accession>
<evidence type="ECO:0000313" key="2">
    <source>
        <dbReference type="Proteomes" id="UP001234297"/>
    </source>
</evidence>
<proteinExistence type="predicted"/>
<keyword evidence="2" id="KW-1185">Reference proteome</keyword>
<dbReference type="Proteomes" id="UP001234297">
    <property type="component" value="Chromosome 3"/>
</dbReference>
<gene>
    <name evidence="1" type="ORF">MRB53_008849</name>
</gene>
<dbReference type="EMBL" id="CM056811">
    <property type="protein sequence ID" value="KAJ8634582.1"/>
    <property type="molecule type" value="Genomic_DNA"/>
</dbReference>
<protein>
    <submittedName>
        <fullName evidence="1">Uncharacterized protein</fullName>
    </submittedName>
</protein>
<organism evidence="1 2">
    <name type="scientific">Persea americana</name>
    <name type="common">Avocado</name>
    <dbReference type="NCBI Taxonomy" id="3435"/>
    <lineage>
        <taxon>Eukaryota</taxon>
        <taxon>Viridiplantae</taxon>
        <taxon>Streptophyta</taxon>
        <taxon>Embryophyta</taxon>
        <taxon>Tracheophyta</taxon>
        <taxon>Spermatophyta</taxon>
        <taxon>Magnoliopsida</taxon>
        <taxon>Magnoliidae</taxon>
        <taxon>Laurales</taxon>
        <taxon>Lauraceae</taxon>
        <taxon>Persea</taxon>
    </lineage>
</organism>
<reference evidence="1 2" key="1">
    <citation type="journal article" date="2022" name="Hortic Res">
        <title>A haplotype resolved chromosomal level avocado genome allows analysis of novel avocado genes.</title>
        <authorList>
            <person name="Nath O."/>
            <person name="Fletcher S.J."/>
            <person name="Hayward A."/>
            <person name="Shaw L.M."/>
            <person name="Masouleh A.K."/>
            <person name="Furtado A."/>
            <person name="Henry R.J."/>
            <person name="Mitter N."/>
        </authorList>
    </citation>
    <scope>NUCLEOTIDE SEQUENCE [LARGE SCALE GENOMIC DNA]</scope>
    <source>
        <strain evidence="2">cv. Hass</strain>
    </source>
</reference>